<dbReference type="InterPro" id="IPR043167">
    <property type="entry name" value="LpxI_C_sf"/>
</dbReference>
<dbReference type="Pfam" id="PF06230">
    <property type="entry name" value="LpxI_C"/>
    <property type="match status" value="1"/>
</dbReference>
<gene>
    <name evidence="3" type="ORF">DT23_04140</name>
</gene>
<feature type="domain" description="LpxI N-terminal" evidence="2">
    <location>
        <begin position="7"/>
        <end position="130"/>
    </location>
</feature>
<feature type="domain" description="LpxI C-terminal" evidence="1">
    <location>
        <begin position="137"/>
        <end position="268"/>
    </location>
</feature>
<dbReference type="PANTHER" id="PTHR39962">
    <property type="entry name" value="BLL4848 PROTEIN"/>
    <property type="match status" value="1"/>
</dbReference>
<proteinExistence type="predicted"/>
<evidence type="ECO:0000313" key="4">
    <source>
        <dbReference type="Proteomes" id="UP000027471"/>
    </source>
</evidence>
<dbReference type="OrthoDB" id="9789836at2"/>
<protein>
    <recommendedName>
        <fullName evidence="5">Phosphatidate cytidylyltransferase</fullName>
    </recommendedName>
</protein>
<accession>A0A074JTR8</accession>
<keyword evidence="4" id="KW-1185">Reference proteome</keyword>
<organism evidence="3 4">
    <name type="scientific">Thioclava indica</name>
    <dbReference type="NCBI Taxonomy" id="1353528"/>
    <lineage>
        <taxon>Bacteria</taxon>
        <taxon>Pseudomonadati</taxon>
        <taxon>Pseudomonadota</taxon>
        <taxon>Alphaproteobacteria</taxon>
        <taxon>Rhodobacterales</taxon>
        <taxon>Paracoccaceae</taxon>
        <taxon>Thioclava</taxon>
    </lineage>
</organism>
<dbReference type="RefSeq" id="WP_038130934.1">
    <property type="nucleotide sequence ID" value="NZ_AUNB01000029.1"/>
</dbReference>
<evidence type="ECO:0000259" key="1">
    <source>
        <dbReference type="Pfam" id="PF06230"/>
    </source>
</evidence>
<evidence type="ECO:0000259" key="2">
    <source>
        <dbReference type="Pfam" id="PF17930"/>
    </source>
</evidence>
<dbReference type="Gene3D" id="3.40.140.80">
    <property type="match status" value="1"/>
</dbReference>
<dbReference type="eggNOG" id="COG3494">
    <property type="taxonomic scope" value="Bacteria"/>
</dbReference>
<dbReference type="Gene3D" id="3.40.50.20">
    <property type="match status" value="1"/>
</dbReference>
<dbReference type="Pfam" id="PF17930">
    <property type="entry name" value="LpxI_N"/>
    <property type="match status" value="1"/>
</dbReference>
<evidence type="ECO:0000313" key="3">
    <source>
        <dbReference type="EMBL" id="KEO59275.1"/>
    </source>
</evidence>
<dbReference type="PANTHER" id="PTHR39962:SF1">
    <property type="entry name" value="LPXI FAMILY PROTEIN"/>
    <property type="match status" value="1"/>
</dbReference>
<dbReference type="STRING" id="1353528.DT23_04140"/>
<dbReference type="EMBL" id="AUNB01000029">
    <property type="protein sequence ID" value="KEO59275.1"/>
    <property type="molecule type" value="Genomic_DNA"/>
</dbReference>
<dbReference type="InterPro" id="IPR010415">
    <property type="entry name" value="LpxI_C"/>
</dbReference>
<comment type="caution">
    <text evidence="3">The sequence shown here is derived from an EMBL/GenBank/DDBJ whole genome shotgun (WGS) entry which is preliminary data.</text>
</comment>
<reference evidence="3 4" key="1">
    <citation type="journal article" date="2015" name="Antonie Van Leeuwenhoek">
        <title>Thioclava indica sp. nov., isolated from surface seawater of the Indian Ocean.</title>
        <authorList>
            <person name="Liu Y."/>
            <person name="Lai Q."/>
            <person name="Du J."/>
            <person name="Xu H."/>
            <person name="Jiang L."/>
            <person name="Shao Z."/>
        </authorList>
    </citation>
    <scope>NUCLEOTIDE SEQUENCE [LARGE SCALE GENOMIC DNA]</scope>
    <source>
        <strain evidence="3 4">DT23-4</strain>
    </source>
</reference>
<dbReference type="Proteomes" id="UP000027471">
    <property type="component" value="Unassembled WGS sequence"/>
</dbReference>
<dbReference type="InterPro" id="IPR053174">
    <property type="entry name" value="LpxI"/>
</dbReference>
<evidence type="ECO:0008006" key="5">
    <source>
        <dbReference type="Google" id="ProtNLM"/>
    </source>
</evidence>
<dbReference type="AlphaFoldDB" id="A0A074JTR8"/>
<sequence length="272" mass="28404">MSGGADIAVIAGQGALPGLIARAAPGVLVCEMEGTPSDIGTPDTLRFRIERLVPFLDTLADRGIKRVVFAGALQRPHVDMEMIDPRSAQLVPRLAMAMQAGDDATLRAVIEIFEDWDFKVVGAHEIAPDLVCAPGVICGAPSDRDHADAERAAAIVADLGRADIGQGAVVAGGLCLAVETLPGTDAMLDFVRLHKGLRDDLKSVRGVFFKAPKPNQDRRADLPAIGVQTVVNAAAAGLSGIAFEAGGVMLLDRDAVIEAARAADLFLWACAP</sequence>
<name>A0A074JTR8_9RHOB</name>
<dbReference type="InterPro" id="IPR041255">
    <property type="entry name" value="LpxI_N"/>
</dbReference>